<comment type="caution">
    <text evidence="1">The sequence shown here is derived from an EMBL/GenBank/DDBJ whole genome shotgun (WGS) entry which is preliminary data.</text>
</comment>
<name>A0ACC2RK90_9FUNG</name>
<dbReference type="Proteomes" id="UP001165960">
    <property type="component" value="Unassembled WGS sequence"/>
</dbReference>
<evidence type="ECO:0000313" key="1">
    <source>
        <dbReference type="EMBL" id="KAJ9050465.1"/>
    </source>
</evidence>
<protein>
    <submittedName>
        <fullName evidence="1">Uncharacterized protein</fullName>
    </submittedName>
</protein>
<sequence>MQTLEEKLRLREEEIEALKLQLDKAAKSRTIEDEVFKDLERNQSEINRSLQDQLKKTLETKAGLQGDEHEYHNGAHSDSSRPQNESDKAMALIKKLRFELEMERGQVNILRHDNKLLKELAVKLHASAEQEEEFMLNKLLKRISGLKKEKGDLMVQVEQEEEFLTNSLQKKLFQLQKEKIDLENALEQEQEFVVNKLQKQIDLLRLQYPSHTPSPTINPVQRDPLLISPPLLPSVMVSSSPPSGTWRPGHSPSASEYGGASPGIVEMLKAEVNSLRLKLADLEREVISANNQTRRYRNELRELRKTYNISDPDDSEPRSRSKRSSSNASSTAARSITPAPSANYRRHSGRSLSVSGDSSFTSNGGELQPTEFVLNPMP</sequence>
<dbReference type="EMBL" id="QTSX02007153">
    <property type="protein sequence ID" value="KAJ9050465.1"/>
    <property type="molecule type" value="Genomic_DNA"/>
</dbReference>
<keyword evidence="2" id="KW-1185">Reference proteome</keyword>
<accession>A0ACC2RK90</accession>
<evidence type="ECO:0000313" key="2">
    <source>
        <dbReference type="Proteomes" id="UP001165960"/>
    </source>
</evidence>
<proteinExistence type="predicted"/>
<organism evidence="1 2">
    <name type="scientific">Entomophthora muscae</name>
    <dbReference type="NCBI Taxonomy" id="34485"/>
    <lineage>
        <taxon>Eukaryota</taxon>
        <taxon>Fungi</taxon>
        <taxon>Fungi incertae sedis</taxon>
        <taxon>Zoopagomycota</taxon>
        <taxon>Entomophthoromycotina</taxon>
        <taxon>Entomophthoromycetes</taxon>
        <taxon>Entomophthorales</taxon>
        <taxon>Entomophthoraceae</taxon>
        <taxon>Entomophthora</taxon>
    </lineage>
</organism>
<gene>
    <name evidence="1" type="ORF">DSO57_1014123</name>
</gene>
<reference evidence="1" key="1">
    <citation type="submission" date="2022-04" db="EMBL/GenBank/DDBJ databases">
        <title>Genome of the entomopathogenic fungus Entomophthora muscae.</title>
        <authorList>
            <person name="Elya C."/>
            <person name="Lovett B.R."/>
            <person name="Lee E."/>
            <person name="Macias A.M."/>
            <person name="Hajek A.E."/>
            <person name="De Bivort B.L."/>
            <person name="Kasson M.T."/>
            <person name="De Fine Licht H.H."/>
            <person name="Stajich J.E."/>
        </authorList>
    </citation>
    <scope>NUCLEOTIDE SEQUENCE</scope>
    <source>
        <strain evidence="1">Berkeley</strain>
    </source>
</reference>